<feature type="coiled-coil region" evidence="1">
    <location>
        <begin position="157"/>
        <end position="213"/>
    </location>
</feature>
<evidence type="ECO:0000313" key="3">
    <source>
        <dbReference type="Proteomes" id="UP000230233"/>
    </source>
</evidence>
<gene>
    <name evidence="2" type="primary">Cnig_chr_IV.g15738</name>
    <name evidence="2" type="ORF">B9Z55_015738</name>
</gene>
<accession>A0A2G5UBI2</accession>
<sequence length="268" mass="32107">MSETKKAKADLNLTILLSRLVQTRNGLRQNPLFVNCLEYAEQRVQEALNSEDLPVKINGLNLNLHILEWKMRKLEDYRRYLDDNRGYGRMENFEIEMKKSSIRSVQNQQKALRDSEVQSQKAEIEIKKNQKQLKRIYDTIQELFDNHRAEEGFDAKVKALDREVMVLRTANDELSNQVCKPDGKLWYSLEKEMDSLKEELEKLEIKDQRFRRELEETPRQIQELRSHVFTPKYIRIPRSSEFLDTHDLIQEIFPIPNPRFRHFQDFRP</sequence>
<organism evidence="2 3">
    <name type="scientific">Caenorhabditis nigoni</name>
    <dbReference type="NCBI Taxonomy" id="1611254"/>
    <lineage>
        <taxon>Eukaryota</taxon>
        <taxon>Metazoa</taxon>
        <taxon>Ecdysozoa</taxon>
        <taxon>Nematoda</taxon>
        <taxon>Chromadorea</taxon>
        <taxon>Rhabditida</taxon>
        <taxon>Rhabditina</taxon>
        <taxon>Rhabditomorpha</taxon>
        <taxon>Rhabditoidea</taxon>
        <taxon>Rhabditidae</taxon>
        <taxon>Peloderinae</taxon>
        <taxon>Caenorhabditis</taxon>
    </lineage>
</organism>
<name>A0A2G5UBI2_9PELO</name>
<proteinExistence type="predicted"/>
<comment type="caution">
    <text evidence="2">The sequence shown here is derived from an EMBL/GenBank/DDBJ whole genome shotgun (WGS) entry which is preliminary data.</text>
</comment>
<dbReference type="AlphaFoldDB" id="A0A2G5UBI2"/>
<dbReference type="EMBL" id="PDUG01000004">
    <property type="protein sequence ID" value="PIC36922.1"/>
    <property type="molecule type" value="Genomic_DNA"/>
</dbReference>
<keyword evidence="1" id="KW-0175">Coiled coil</keyword>
<protein>
    <submittedName>
        <fullName evidence="2">Uncharacterized protein</fullName>
    </submittedName>
</protein>
<evidence type="ECO:0000313" key="2">
    <source>
        <dbReference type="EMBL" id="PIC36922.1"/>
    </source>
</evidence>
<keyword evidence="3" id="KW-1185">Reference proteome</keyword>
<reference evidence="3" key="1">
    <citation type="submission" date="2017-10" db="EMBL/GenBank/DDBJ databases">
        <title>Rapid genome shrinkage in a self-fertile nematode reveals novel sperm competition proteins.</title>
        <authorList>
            <person name="Yin D."/>
            <person name="Schwarz E.M."/>
            <person name="Thomas C.G."/>
            <person name="Felde R.L."/>
            <person name="Korf I.F."/>
            <person name="Cutter A.D."/>
            <person name="Schartner C.M."/>
            <person name="Ralston E.J."/>
            <person name="Meyer B.J."/>
            <person name="Haag E.S."/>
        </authorList>
    </citation>
    <scope>NUCLEOTIDE SEQUENCE [LARGE SCALE GENOMIC DNA]</scope>
    <source>
        <strain evidence="3">JU1422</strain>
    </source>
</reference>
<evidence type="ECO:0000256" key="1">
    <source>
        <dbReference type="SAM" id="Coils"/>
    </source>
</evidence>
<dbReference type="Proteomes" id="UP000230233">
    <property type="component" value="Chromosome IV"/>
</dbReference>
<feature type="coiled-coil region" evidence="1">
    <location>
        <begin position="105"/>
        <end position="132"/>
    </location>
</feature>